<dbReference type="Proteomes" id="UP000186922">
    <property type="component" value="Unassembled WGS sequence"/>
</dbReference>
<evidence type="ECO:0000256" key="2">
    <source>
        <dbReference type="ARBA" id="ARBA00022723"/>
    </source>
</evidence>
<gene>
    <name evidence="6" type="primary">RvY_04278-1</name>
    <name evidence="6" type="synonym">RvY_04278.1</name>
    <name evidence="6" type="ORF">RvY_04278</name>
</gene>
<sequence>MTSFNLINARCIHNEVNVFKGIFKNLYFPVLWVIMIITHVVVVEVGGMAFSTTPLTLERWAVTFFFGVGSLLWYQLIRLIPNKRRKDRSLSILARFEPLDD</sequence>
<dbReference type="GO" id="GO:0005886">
    <property type="term" value="C:plasma membrane"/>
    <property type="evidence" value="ECO:0007669"/>
    <property type="project" value="TreeGrafter"/>
</dbReference>
<dbReference type="SUPFAM" id="SSF81665">
    <property type="entry name" value="Calcium ATPase, transmembrane domain M"/>
    <property type="match status" value="1"/>
</dbReference>
<comment type="subcellular location">
    <subcellularLocation>
        <location evidence="1">Endomembrane system</location>
        <topology evidence="1">Multi-pass membrane protein</topology>
    </subcellularLocation>
</comment>
<feature type="transmembrane region" description="Helical" evidence="4">
    <location>
        <begin position="26"/>
        <end position="48"/>
    </location>
</feature>
<protein>
    <recommendedName>
        <fullName evidence="5">Cation-transporting P-type ATPase C-terminal domain-containing protein</fullName>
    </recommendedName>
</protein>
<proteinExistence type="predicted"/>
<evidence type="ECO:0000256" key="1">
    <source>
        <dbReference type="ARBA" id="ARBA00004127"/>
    </source>
</evidence>
<evidence type="ECO:0000256" key="3">
    <source>
        <dbReference type="ARBA" id="ARBA00022842"/>
    </source>
</evidence>
<dbReference type="Pfam" id="PF00689">
    <property type="entry name" value="Cation_ATPase_C"/>
    <property type="match status" value="1"/>
</dbReference>
<dbReference type="Gene3D" id="1.20.1110.10">
    <property type="entry name" value="Calcium-transporting ATPase, transmembrane domain"/>
    <property type="match status" value="1"/>
</dbReference>
<dbReference type="OrthoDB" id="116380at2759"/>
<dbReference type="EMBL" id="BDGG01000002">
    <property type="protein sequence ID" value="GAU92161.1"/>
    <property type="molecule type" value="Genomic_DNA"/>
</dbReference>
<dbReference type="GO" id="GO:0012505">
    <property type="term" value="C:endomembrane system"/>
    <property type="evidence" value="ECO:0007669"/>
    <property type="project" value="UniProtKB-SubCell"/>
</dbReference>
<dbReference type="InterPro" id="IPR006068">
    <property type="entry name" value="ATPase_P-typ_cation-transptr_C"/>
</dbReference>
<dbReference type="PANTHER" id="PTHR24093:SF369">
    <property type="entry name" value="CALCIUM-TRANSPORTING ATPASE"/>
    <property type="match status" value="1"/>
</dbReference>
<dbReference type="GO" id="GO:0005388">
    <property type="term" value="F:P-type calcium transporter activity"/>
    <property type="evidence" value="ECO:0007669"/>
    <property type="project" value="TreeGrafter"/>
</dbReference>
<dbReference type="GO" id="GO:0046872">
    <property type="term" value="F:metal ion binding"/>
    <property type="evidence" value="ECO:0007669"/>
    <property type="project" value="UniProtKB-KW"/>
</dbReference>
<dbReference type="InterPro" id="IPR023298">
    <property type="entry name" value="ATPase_P-typ_TM_dom_sf"/>
</dbReference>
<dbReference type="STRING" id="947166.A0A1D1URS4"/>
<feature type="transmembrane region" description="Helical" evidence="4">
    <location>
        <begin position="60"/>
        <end position="80"/>
    </location>
</feature>
<dbReference type="GO" id="GO:0006874">
    <property type="term" value="P:intracellular calcium ion homeostasis"/>
    <property type="evidence" value="ECO:0007669"/>
    <property type="project" value="TreeGrafter"/>
</dbReference>
<keyword evidence="7" id="KW-1185">Reference proteome</keyword>
<evidence type="ECO:0000313" key="7">
    <source>
        <dbReference type="Proteomes" id="UP000186922"/>
    </source>
</evidence>
<keyword evidence="3" id="KW-0460">Magnesium</keyword>
<keyword evidence="4" id="KW-0812">Transmembrane</keyword>
<evidence type="ECO:0000256" key="4">
    <source>
        <dbReference type="SAM" id="Phobius"/>
    </source>
</evidence>
<comment type="caution">
    <text evidence="6">The sequence shown here is derived from an EMBL/GenBank/DDBJ whole genome shotgun (WGS) entry which is preliminary data.</text>
</comment>
<evidence type="ECO:0000259" key="5">
    <source>
        <dbReference type="Pfam" id="PF00689"/>
    </source>
</evidence>
<name>A0A1D1URS4_RAMVA</name>
<keyword evidence="4" id="KW-1133">Transmembrane helix</keyword>
<accession>A0A1D1URS4</accession>
<evidence type="ECO:0000313" key="6">
    <source>
        <dbReference type="EMBL" id="GAU92161.1"/>
    </source>
</evidence>
<keyword evidence="2" id="KW-0479">Metal-binding</keyword>
<organism evidence="6 7">
    <name type="scientific">Ramazzottius varieornatus</name>
    <name type="common">Water bear</name>
    <name type="synonym">Tardigrade</name>
    <dbReference type="NCBI Taxonomy" id="947166"/>
    <lineage>
        <taxon>Eukaryota</taxon>
        <taxon>Metazoa</taxon>
        <taxon>Ecdysozoa</taxon>
        <taxon>Tardigrada</taxon>
        <taxon>Eutardigrada</taxon>
        <taxon>Parachela</taxon>
        <taxon>Hypsibioidea</taxon>
        <taxon>Ramazzottiidae</taxon>
        <taxon>Ramazzottius</taxon>
    </lineage>
</organism>
<keyword evidence="4" id="KW-0472">Membrane</keyword>
<dbReference type="PANTHER" id="PTHR24093">
    <property type="entry name" value="CATION TRANSPORTING ATPASE"/>
    <property type="match status" value="1"/>
</dbReference>
<dbReference type="AlphaFoldDB" id="A0A1D1URS4"/>
<feature type="domain" description="Cation-transporting P-type ATPase C-terminal" evidence="5">
    <location>
        <begin position="2"/>
        <end position="80"/>
    </location>
</feature>
<reference evidence="6 7" key="1">
    <citation type="journal article" date="2016" name="Nat. Commun.">
        <title>Extremotolerant tardigrade genome and improved radiotolerance of human cultured cells by tardigrade-unique protein.</title>
        <authorList>
            <person name="Hashimoto T."/>
            <person name="Horikawa D.D."/>
            <person name="Saito Y."/>
            <person name="Kuwahara H."/>
            <person name="Kozuka-Hata H."/>
            <person name="Shin-I T."/>
            <person name="Minakuchi Y."/>
            <person name="Ohishi K."/>
            <person name="Motoyama A."/>
            <person name="Aizu T."/>
            <person name="Enomoto A."/>
            <person name="Kondo K."/>
            <person name="Tanaka S."/>
            <person name="Hara Y."/>
            <person name="Koshikawa S."/>
            <person name="Sagara H."/>
            <person name="Miura T."/>
            <person name="Yokobori S."/>
            <person name="Miyagawa K."/>
            <person name="Suzuki Y."/>
            <person name="Kubo T."/>
            <person name="Oyama M."/>
            <person name="Kohara Y."/>
            <person name="Fujiyama A."/>
            <person name="Arakawa K."/>
            <person name="Katayama T."/>
            <person name="Toyoda A."/>
            <person name="Kunieda T."/>
        </authorList>
    </citation>
    <scope>NUCLEOTIDE SEQUENCE [LARGE SCALE GENOMIC DNA]</scope>
    <source>
        <strain evidence="6 7">YOKOZUNA-1</strain>
    </source>
</reference>